<dbReference type="SUPFAM" id="SSF47323">
    <property type="entry name" value="Anticodon-binding domain of a subclass of class I aminoacyl-tRNA synthetases"/>
    <property type="match status" value="1"/>
</dbReference>
<dbReference type="GO" id="GO:0005524">
    <property type="term" value="F:ATP binding"/>
    <property type="evidence" value="ECO:0007669"/>
    <property type="project" value="UniProtKB-UniRule"/>
</dbReference>
<name>A0A2H0N834_9BACT</name>
<comment type="caution">
    <text evidence="12">The sequence shown here is derived from an EMBL/GenBank/DDBJ whole genome shotgun (WGS) entry which is preliminary data.</text>
</comment>
<dbReference type="InterPro" id="IPR001278">
    <property type="entry name" value="Arg-tRNA-ligase"/>
</dbReference>
<feature type="domain" description="DALR anticodon binding" evidence="10">
    <location>
        <begin position="450"/>
        <end position="566"/>
    </location>
</feature>
<dbReference type="SUPFAM" id="SSF52374">
    <property type="entry name" value="Nucleotidylyl transferase"/>
    <property type="match status" value="1"/>
</dbReference>
<evidence type="ECO:0000259" key="10">
    <source>
        <dbReference type="SMART" id="SM00836"/>
    </source>
</evidence>
<evidence type="ECO:0000256" key="4">
    <source>
        <dbReference type="ARBA" id="ARBA00022840"/>
    </source>
</evidence>
<keyword evidence="6 8" id="KW-0030">Aminoacyl-tRNA synthetase</keyword>
<reference evidence="12 13" key="1">
    <citation type="submission" date="2017-09" db="EMBL/GenBank/DDBJ databases">
        <title>Depth-based differentiation of microbial function through sediment-hosted aquifers and enrichment of novel symbionts in the deep terrestrial subsurface.</title>
        <authorList>
            <person name="Probst A.J."/>
            <person name="Ladd B."/>
            <person name="Jarett J.K."/>
            <person name="Geller-Mcgrath D.E."/>
            <person name="Sieber C.M."/>
            <person name="Emerson J.B."/>
            <person name="Anantharaman K."/>
            <person name="Thomas B.C."/>
            <person name="Malmstrom R."/>
            <person name="Stieglmeier M."/>
            <person name="Klingl A."/>
            <person name="Woyke T."/>
            <person name="Ryan C.M."/>
            <person name="Banfield J.F."/>
        </authorList>
    </citation>
    <scope>NUCLEOTIDE SEQUENCE [LARGE SCALE GENOMIC DNA]</scope>
    <source>
        <strain evidence="12">CG11_big_fil_rev_8_21_14_0_20_39_34</strain>
    </source>
</reference>
<dbReference type="SMART" id="SM00836">
    <property type="entry name" value="DALR_1"/>
    <property type="match status" value="1"/>
</dbReference>
<keyword evidence="3 8" id="KW-0547">Nucleotide-binding</keyword>
<keyword evidence="5 8" id="KW-0648">Protein biosynthesis</keyword>
<dbReference type="SUPFAM" id="SSF55190">
    <property type="entry name" value="Arginyl-tRNA synthetase (ArgRS), N-terminal 'additional' domain"/>
    <property type="match status" value="1"/>
</dbReference>
<comment type="subunit">
    <text evidence="8">Monomer.</text>
</comment>
<dbReference type="EC" id="6.1.1.19" evidence="8"/>
<evidence type="ECO:0000256" key="9">
    <source>
        <dbReference type="RuleBase" id="RU363038"/>
    </source>
</evidence>
<comment type="similarity">
    <text evidence="1 8 9">Belongs to the class-I aminoacyl-tRNA synthetase family.</text>
</comment>
<dbReference type="NCBIfam" id="TIGR00456">
    <property type="entry name" value="argS"/>
    <property type="match status" value="1"/>
</dbReference>
<keyword evidence="2 8" id="KW-0436">Ligase</keyword>
<dbReference type="PANTHER" id="PTHR11956:SF5">
    <property type="entry name" value="ARGININE--TRNA LIGASE, CYTOPLASMIC"/>
    <property type="match status" value="1"/>
</dbReference>
<dbReference type="EMBL" id="PCWN01000005">
    <property type="protein sequence ID" value="PIR04285.1"/>
    <property type="molecule type" value="Genomic_DNA"/>
</dbReference>
<dbReference type="Pfam" id="PF03485">
    <property type="entry name" value="Arg_tRNA_synt_N"/>
    <property type="match status" value="1"/>
</dbReference>
<dbReference type="Proteomes" id="UP000229600">
    <property type="component" value="Unassembled WGS sequence"/>
</dbReference>
<dbReference type="InterPro" id="IPR014729">
    <property type="entry name" value="Rossmann-like_a/b/a_fold"/>
</dbReference>
<dbReference type="InterPro" id="IPR036695">
    <property type="entry name" value="Arg-tRNA-synth_N_sf"/>
</dbReference>
<feature type="short sequence motif" description="'HIGH' region" evidence="8">
    <location>
        <begin position="118"/>
        <end position="128"/>
    </location>
</feature>
<evidence type="ECO:0000256" key="6">
    <source>
        <dbReference type="ARBA" id="ARBA00023146"/>
    </source>
</evidence>
<dbReference type="InterPro" id="IPR035684">
    <property type="entry name" value="ArgRS_core"/>
</dbReference>
<dbReference type="InterPro" id="IPR005148">
    <property type="entry name" value="Arg-tRNA-synth_N"/>
</dbReference>
<sequence length="566" mass="64322">MNTQIKLYIAELIKKVGVEGEIEIVVPKDTSMGDFSFACFSLAKSFQKNPAEVAKDLEEKLQGQPLELVQEVRAVGPYLNFFVDAHRVVEMLGKTLDDHYGEHSLGIGKKYLVEFGCPNPMKAFHLGHLRNLITGESLVRILQNASYDIVRLNYQGDVGMHIAKSLYGMYAHLEEFRAMAEKSVKERVEFLGRCYAYGATAYEEDEEKKQEVIAYNDKVYERDESIQEVYQTARTWSLEYFDTIYEKLGSSFDRLYFESEMYEEAIKIVDAFLQKGVFKKSEGAIIFEGSKYSLHDRVFINSKGFPTYEAKDLALARTHFSDYDPDKILHVVGKDQTEYFKVVFQALEQVLPQSKGKEFHVVGGYLQLKGDQKMSSRKGNIVTGDQLIDEVQQKVEKIMKDSEIEEKKEVMEKVTVAALKYTMLKVQVSQDIAFDMESSVSLSGDSGPYLLYIVARIKSILEKAGKEDTTPIQTIPPEITLAEKKLIMRIGEFPEATLAAADGYDPSKIAQYLFTLAQDFNTFYHECPVLQAQGETKEFRLGIIQKVLFVMERGLTLLGIETANKM</sequence>
<evidence type="ECO:0000256" key="7">
    <source>
        <dbReference type="ARBA" id="ARBA00049339"/>
    </source>
</evidence>
<evidence type="ECO:0000313" key="12">
    <source>
        <dbReference type="EMBL" id="PIR04285.1"/>
    </source>
</evidence>
<dbReference type="InterPro" id="IPR009080">
    <property type="entry name" value="tRNAsynth_Ia_anticodon-bd"/>
</dbReference>
<keyword evidence="8" id="KW-0963">Cytoplasm</keyword>
<evidence type="ECO:0000259" key="11">
    <source>
        <dbReference type="SMART" id="SM01016"/>
    </source>
</evidence>
<dbReference type="PRINTS" id="PR01038">
    <property type="entry name" value="TRNASYNTHARG"/>
</dbReference>
<gene>
    <name evidence="8 12" type="primary">argS</name>
    <name evidence="12" type="ORF">COV59_01460</name>
</gene>
<feature type="domain" description="Arginyl tRNA synthetase N-terminal" evidence="11">
    <location>
        <begin position="3"/>
        <end position="83"/>
    </location>
</feature>
<evidence type="ECO:0000256" key="3">
    <source>
        <dbReference type="ARBA" id="ARBA00022741"/>
    </source>
</evidence>
<comment type="subcellular location">
    <subcellularLocation>
        <location evidence="8">Cytoplasm</location>
    </subcellularLocation>
</comment>
<dbReference type="Pfam" id="PF00750">
    <property type="entry name" value="tRNA-synt_1d"/>
    <property type="match status" value="1"/>
</dbReference>
<dbReference type="InterPro" id="IPR008909">
    <property type="entry name" value="DALR_anticod-bd"/>
</dbReference>
<evidence type="ECO:0000256" key="2">
    <source>
        <dbReference type="ARBA" id="ARBA00022598"/>
    </source>
</evidence>
<dbReference type="HAMAP" id="MF_00123">
    <property type="entry name" value="Arg_tRNA_synth"/>
    <property type="match status" value="1"/>
</dbReference>
<evidence type="ECO:0000256" key="1">
    <source>
        <dbReference type="ARBA" id="ARBA00005594"/>
    </source>
</evidence>
<evidence type="ECO:0000256" key="5">
    <source>
        <dbReference type="ARBA" id="ARBA00022917"/>
    </source>
</evidence>
<evidence type="ECO:0000313" key="13">
    <source>
        <dbReference type="Proteomes" id="UP000229600"/>
    </source>
</evidence>
<dbReference type="GO" id="GO:0005737">
    <property type="term" value="C:cytoplasm"/>
    <property type="evidence" value="ECO:0007669"/>
    <property type="project" value="UniProtKB-SubCell"/>
</dbReference>
<dbReference type="Gene3D" id="3.40.50.620">
    <property type="entry name" value="HUPs"/>
    <property type="match status" value="1"/>
</dbReference>
<dbReference type="GO" id="GO:0004814">
    <property type="term" value="F:arginine-tRNA ligase activity"/>
    <property type="evidence" value="ECO:0007669"/>
    <property type="project" value="UniProtKB-UniRule"/>
</dbReference>
<keyword evidence="4 8" id="KW-0067">ATP-binding</keyword>
<protein>
    <recommendedName>
        <fullName evidence="8">Arginine--tRNA ligase</fullName>
        <ecNumber evidence="8">6.1.1.19</ecNumber>
    </recommendedName>
    <alternativeName>
        <fullName evidence="8">Arginyl-tRNA synthetase</fullName>
        <shortName evidence="8">ArgRS</shortName>
    </alternativeName>
</protein>
<dbReference type="SMART" id="SM01016">
    <property type="entry name" value="Arg_tRNA_synt_N"/>
    <property type="match status" value="1"/>
</dbReference>
<dbReference type="Gene3D" id="1.10.730.10">
    <property type="entry name" value="Isoleucyl-tRNA Synthetase, Domain 1"/>
    <property type="match status" value="1"/>
</dbReference>
<dbReference type="Gene3D" id="3.30.1360.70">
    <property type="entry name" value="Arginyl tRNA synthetase N-terminal domain"/>
    <property type="match status" value="1"/>
</dbReference>
<accession>A0A2H0N834</accession>
<organism evidence="12 13">
    <name type="scientific">Candidatus Magasanikbacteria bacterium CG11_big_fil_rev_8_21_14_0_20_39_34</name>
    <dbReference type="NCBI Taxonomy" id="1974653"/>
    <lineage>
        <taxon>Bacteria</taxon>
        <taxon>Candidatus Magasanikiibacteriota</taxon>
    </lineage>
</organism>
<dbReference type="Pfam" id="PF05746">
    <property type="entry name" value="DALR_1"/>
    <property type="match status" value="1"/>
</dbReference>
<proteinExistence type="inferred from homology"/>
<comment type="catalytic activity">
    <reaction evidence="7 8">
        <text>tRNA(Arg) + L-arginine + ATP = L-arginyl-tRNA(Arg) + AMP + diphosphate</text>
        <dbReference type="Rhea" id="RHEA:20301"/>
        <dbReference type="Rhea" id="RHEA-COMP:9658"/>
        <dbReference type="Rhea" id="RHEA-COMP:9673"/>
        <dbReference type="ChEBI" id="CHEBI:30616"/>
        <dbReference type="ChEBI" id="CHEBI:32682"/>
        <dbReference type="ChEBI" id="CHEBI:33019"/>
        <dbReference type="ChEBI" id="CHEBI:78442"/>
        <dbReference type="ChEBI" id="CHEBI:78513"/>
        <dbReference type="ChEBI" id="CHEBI:456215"/>
        <dbReference type="EC" id="6.1.1.19"/>
    </reaction>
</comment>
<dbReference type="PANTHER" id="PTHR11956">
    <property type="entry name" value="ARGINYL-TRNA SYNTHETASE"/>
    <property type="match status" value="1"/>
</dbReference>
<dbReference type="GO" id="GO:0006420">
    <property type="term" value="P:arginyl-tRNA aminoacylation"/>
    <property type="evidence" value="ECO:0007669"/>
    <property type="project" value="UniProtKB-UniRule"/>
</dbReference>
<dbReference type="AlphaFoldDB" id="A0A2H0N834"/>
<evidence type="ECO:0000256" key="8">
    <source>
        <dbReference type="HAMAP-Rule" id="MF_00123"/>
    </source>
</evidence>